<gene>
    <name evidence="2" type="ordered locus">Hoch_4847</name>
</gene>
<accession>D0LSW4</accession>
<evidence type="ECO:0000313" key="2">
    <source>
        <dbReference type="EMBL" id="ACY17336.1"/>
    </source>
</evidence>
<dbReference type="HOGENOM" id="CLU_1633111_0_0_7"/>
<feature type="region of interest" description="Disordered" evidence="1">
    <location>
        <begin position="26"/>
        <end position="60"/>
    </location>
</feature>
<dbReference type="KEGG" id="hoh:Hoch_4847"/>
<sequence length="162" mass="16460">MSAKLGDLGRPRLALALVWLIGEPARTPDDSAGSGPSGGDPARAAPAPGVGGEAEDPPLTADDIELVRAVTGLAPGELVARLQAIAAYFAERPGELRAELVRIAGGDELAAAYLMQLIEAALPDAASKPSAAPPAPESDPDDDRNGAPVLDFSPPDEPDDEP</sequence>
<dbReference type="AlphaFoldDB" id="D0LSW4"/>
<dbReference type="EMBL" id="CP001804">
    <property type="protein sequence ID" value="ACY17336.1"/>
    <property type="molecule type" value="Genomic_DNA"/>
</dbReference>
<name>D0LSW4_HALO1</name>
<organism evidence="2 3">
    <name type="scientific">Haliangium ochraceum (strain DSM 14365 / JCM 11303 / SMP-2)</name>
    <dbReference type="NCBI Taxonomy" id="502025"/>
    <lineage>
        <taxon>Bacteria</taxon>
        <taxon>Pseudomonadati</taxon>
        <taxon>Myxococcota</taxon>
        <taxon>Polyangia</taxon>
        <taxon>Haliangiales</taxon>
        <taxon>Kofleriaceae</taxon>
        <taxon>Haliangium</taxon>
    </lineage>
</organism>
<dbReference type="RefSeq" id="WP_012829934.1">
    <property type="nucleotide sequence ID" value="NC_013440.1"/>
</dbReference>
<proteinExistence type="predicted"/>
<dbReference type="Proteomes" id="UP000001880">
    <property type="component" value="Chromosome"/>
</dbReference>
<reference evidence="2 3" key="1">
    <citation type="journal article" date="2010" name="Stand. Genomic Sci.">
        <title>Complete genome sequence of Haliangium ochraceum type strain (SMP-2).</title>
        <authorList>
            <consortium name="US DOE Joint Genome Institute (JGI-PGF)"/>
            <person name="Ivanova N."/>
            <person name="Daum C."/>
            <person name="Lang E."/>
            <person name="Abt B."/>
            <person name="Kopitz M."/>
            <person name="Saunders E."/>
            <person name="Lapidus A."/>
            <person name="Lucas S."/>
            <person name="Glavina Del Rio T."/>
            <person name="Nolan M."/>
            <person name="Tice H."/>
            <person name="Copeland A."/>
            <person name="Cheng J.F."/>
            <person name="Chen F."/>
            <person name="Bruce D."/>
            <person name="Goodwin L."/>
            <person name="Pitluck S."/>
            <person name="Mavromatis K."/>
            <person name="Pati A."/>
            <person name="Mikhailova N."/>
            <person name="Chen A."/>
            <person name="Palaniappan K."/>
            <person name="Land M."/>
            <person name="Hauser L."/>
            <person name="Chang Y.J."/>
            <person name="Jeffries C.D."/>
            <person name="Detter J.C."/>
            <person name="Brettin T."/>
            <person name="Rohde M."/>
            <person name="Goker M."/>
            <person name="Bristow J."/>
            <person name="Markowitz V."/>
            <person name="Eisen J.A."/>
            <person name="Hugenholtz P."/>
            <person name="Kyrpides N.C."/>
            <person name="Klenk H.P."/>
        </authorList>
    </citation>
    <scope>NUCLEOTIDE SEQUENCE [LARGE SCALE GENOMIC DNA]</scope>
    <source>
        <strain evidence="3">DSM 14365 / CIP 107738 / JCM 11303 / AJ 13395 / SMP-2</strain>
    </source>
</reference>
<keyword evidence="3" id="KW-1185">Reference proteome</keyword>
<feature type="compositionally biased region" description="Low complexity" evidence="1">
    <location>
        <begin position="30"/>
        <end position="48"/>
    </location>
</feature>
<protein>
    <submittedName>
        <fullName evidence="2">Uncharacterized protein</fullName>
    </submittedName>
</protein>
<evidence type="ECO:0000313" key="3">
    <source>
        <dbReference type="Proteomes" id="UP000001880"/>
    </source>
</evidence>
<feature type="region of interest" description="Disordered" evidence="1">
    <location>
        <begin position="124"/>
        <end position="162"/>
    </location>
</feature>
<evidence type="ECO:0000256" key="1">
    <source>
        <dbReference type="SAM" id="MobiDB-lite"/>
    </source>
</evidence>